<dbReference type="GO" id="GO:0016020">
    <property type="term" value="C:membrane"/>
    <property type="evidence" value="ECO:0007669"/>
    <property type="project" value="UniProtKB-SubCell"/>
</dbReference>
<evidence type="ECO:0000256" key="5">
    <source>
        <dbReference type="SAM" id="Coils"/>
    </source>
</evidence>
<evidence type="ECO:0000256" key="1">
    <source>
        <dbReference type="ARBA" id="ARBA00004141"/>
    </source>
</evidence>
<evidence type="ECO:0000256" key="4">
    <source>
        <dbReference type="ARBA" id="ARBA00023136"/>
    </source>
</evidence>
<accession>A0AAV0U1W0</accession>
<evidence type="ECO:0000256" key="3">
    <source>
        <dbReference type="ARBA" id="ARBA00022989"/>
    </source>
</evidence>
<evidence type="ECO:0000313" key="9">
    <source>
        <dbReference type="EMBL" id="CAI5730724.1"/>
    </source>
</evidence>
<feature type="transmembrane region" description="Helical" evidence="6">
    <location>
        <begin position="645"/>
        <end position="664"/>
    </location>
</feature>
<evidence type="ECO:0000313" key="8">
    <source>
        <dbReference type="EMBL" id="CAH0491197.1"/>
    </source>
</evidence>
<comment type="caution">
    <text evidence="9">The sequence shown here is derived from an EMBL/GenBank/DDBJ whole genome shotgun (WGS) entry which is preliminary data.</text>
</comment>
<feature type="coiled-coil region" evidence="5">
    <location>
        <begin position="737"/>
        <end position="782"/>
    </location>
</feature>
<feature type="transmembrane region" description="Helical" evidence="6">
    <location>
        <begin position="300"/>
        <end position="317"/>
    </location>
</feature>
<keyword evidence="3 6" id="KW-1133">Transmembrane helix</keyword>
<reference evidence="8 10" key="1">
    <citation type="submission" date="2021-11" db="EMBL/GenBank/DDBJ databases">
        <authorList>
            <person name="Islam A."/>
            <person name="Islam S."/>
            <person name="Flora M.S."/>
            <person name="Rahman M."/>
            <person name="Ziaur R.M."/>
            <person name="Epstein J.H."/>
            <person name="Hassan M."/>
            <person name="Klassen M."/>
            <person name="Woodard K."/>
            <person name="Webb A."/>
            <person name="Webby R.J."/>
            <person name="El Zowalaty M.E."/>
        </authorList>
    </citation>
    <scope>NUCLEOTIDE SEQUENCE [LARGE SCALE GENOMIC DNA]</scope>
    <source>
        <strain evidence="8">Pf1</strain>
    </source>
</reference>
<dbReference type="Proteomes" id="UP001157938">
    <property type="component" value="Unassembled WGS sequence"/>
</dbReference>
<dbReference type="InterPro" id="IPR007632">
    <property type="entry name" value="Anoctamin"/>
</dbReference>
<feature type="transmembrane region" description="Helical" evidence="6">
    <location>
        <begin position="412"/>
        <end position="431"/>
    </location>
</feature>
<keyword evidence="5" id="KW-0175">Coiled coil</keyword>
<proteinExistence type="predicted"/>
<dbReference type="PANTHER" id="PTHR12308:SF73">
    <property type="entry name" value="ANOCTAMIN"/>
    <property type="match status" value="1"/>
</dbReference>
<sequence>MDKYRKNEKIQILLTKRASMSTTVTDAVIKGAVGGAGFAASAYMLAKFIVATPVKTAPLGDAEHDMDVVLCFNTKNYSQEAVDFFIQMVEKQSHLIVVPKPLNVLEEDEEEKKKKEDTRMTERYYLLGGTHATLVAIKEKKERALYGEVSEEPVPERFCSGDRIDLLLFELGRLKARSSYYCSTGDDQSEKAEDNVVKMPEPFQDEEHGLLLQQAMHSKLLTDHFPLHDDKERSELVEKWVKNWTKPQPINTVRSYFGDEVGFYFSFLGMYTQWLIPLAAVGLLTFVLDFSPGWAAYGRGLYSLLVTSWATAFLKFWKRHESSLRNEWGISSSDSMTLEPARTEFVGEKRFDPVEGCYYIYFSSKDRAKRYFVTILATMAAIAVVTFLMMLYCWMEEWFAVAFIPATGWDGFYEYVYLVPSIIYSIVVLYVDSKYSELASDLTQYENHRTESDFANARVLKLALFYFVNNFGFLFYVAFKSRDMALLEQTLSSLLITRQLLGNVQEQLMPYISKQSSLKAEEGRLVNVTHNTDAIFNKVDAELLFPTYDGTFDDYLEMFVQFGQVTLFAAAYPLASLWSLCNNIMEIRSDGFKLCVSFRRSHRTSTQGIGTWFYAFSALGYMSVMTNCAIFGLHSGFLHGLFPKMSFAGLLVAVALMEHAMVAVKVCVEMFVPDTPATVVEANRIKRAWLRKKASLQVELSSRQVLQSRASLDGTSQENNVPALQEAVAAADVNDWLSHEKERRLKLERELKSLNELYMGWIREEQMKRKKTEHKLATLMEKVKDPLDAMNSPKKS</sequence>
<evidence type="ECO:0000313" key="11">
    <source>
        <dbReference type="Proteomes" id="UP001159659"/>
    </source>
</evidence>
<keyword evidence="4 6" id="KW-0472">Membrane</keyword>
<organism evidence="9 11">
    <name type="scientific">Peronospora farinosa</name>
    <dbReference type="NCBI Taxonomy" id="134698"/>
    <lineage>
        <taxon>Eukaryota</taxon>
        <taxon>Sar</taxon>
        <taxon>Stramenopiles</taxon>
        <taxon>Oomycota</taxon>
        <taxon>Peronosporomycetes</taxon>
        <taxon>Peronosporales</taxon>
        <taxon>Peronosporaceae</taxon>
        <taxon>Peronospora</taxon>
    </lineage>
</organism>
<dbReference type="PANTHER" id="PTHR12308">
    <property type="entry name" value="ANOCTAMIN"/>
    <property type="match status" value="1"/>
</dbReference>
<reference evidence="9" key="2">
    <citation type="submission" date="2022-12" db="EMBL/GenBank/DDBJ databases">
        <authorList>
            <person name="Webb A."/>
        </authorList>
    </citation>
    <scope>NUCLEOTIDE SEQUENCE</scope>
    <source>
        <strain evidence="9">Pf2</strain>
    </source>
</reference>
<evidence type="ECO:0000256" key="6">
    <source>
        <dbReference type="SAM" id="Phobius"/>
    </source>
</evidence>
<feature type="transmembrane region" description="Helical" evidence="6">
    <location>
        <begin position="263"/>
        <end position="288"/>
    </location>
</feature>
<dbReference type="Pfam" id="PF04547">
    <property type="entry name" value="Anoctamin"/>
    <property type="match status" value="1"/>
</dbReference>
<dbReference type="Proteomes" id="UP001159659">
    <property type="component" value="Unassembled WGS sequence"/>
</dbReference>
<name>A0AAV0U1W0_9STRA</name>
<dbReference type="GO" id="GO:0005254">
    <property type="term" value="F:chloride channel activity"/>
    <property type="evidence" value="ECO:0007669"/>
    <property type="project" value="TreeGrafter"/>
</dbReference>
<feature type="transmembrane region" description="Helical" evidence="6">
    <location>
        <begin position="558"/>
        <end position="580"/>
    </location>
</feature>
<evidence type="ECO:0000259" key="7">
    <source>
        <dbReference type="Pfam" id="PF04547"/>
    </source>
</evidence>
<dbReference type="InterPro" id="IPR049452">
    <property type="entry name" value="Anoctamin_TM"/>
</dbReference>
<dbReference type="EMBL" id="CAKLBC010001327">
    <property type="protein sequence ID" value="CAH0491197.1"/>
    <property type="molecule type" value="Genomic_DNA"/>
</dbReference>
<gene>
    <name evidence="8" type="ORF">PFR001_LOCUS6473</name>
    <name evidence="9" type="ORF">PFR002_LOCUS6366</name>
</gene>
<dbReference type="AlphaFoldDB" id="A0AAV0U1W0"/>
<keyword evidence="10" id="KW-1185">Reference proteome</keyword>
<keyword evidence="2 6" id="KW-0812">Transmembrane</keyword>
<comment type="subcellular location">
    <subcellularLocation>
        <location evidence="1">Membrane</location>
        <topology evidence="1">Multi-pass membrane protein</topology>
    </subcellularLocation>
</comment>
<feature type="domain" description="Anoctamin transmembrane" evidence="7">
    <location>
        <begin position="253"/>
        <end position="681"/>
    </location>
</feature>
<feature type="transmembrane region" description="Helical" evidence="6">
    <location>
        <begin position="609"/>
        <end position="633"/>
    </location>
</feature>
<protein>
    <recommendedName>
        <fullName evidence="7">Anoctamin transmembrane domain-containing protein</fullName>
    </recommendedName>
</protein>
<feature type="transmembrane region" description="Helical" evidence="6">
    <location>
        <begin position="459"/>
        <end position="479"/>
    </location>
</feature>
<evidence type="ECO:0000256" key="2">
    <source>
        <dbReference type="ARBA" id="ARBA00022692"/>
    </source>
</evidence>
<feature type="transmembrane region" description="Helical" evidence="6">
    <location>
        <begin position="371"/>
        <end position="392"/>
    </location>
</feature>
<evidence type="ECO:0000313" key="10">
    <source>
        <dbReference type="Proteomes" id="UP001157938"/>
    </source>
</evidence>
<dbReference type="EMBL" id="CANTFK010000842">
    <property type="protein sequence ID" value="CAI5730724.1"/>
    <property type="molecule type" value="Genomic_DNA"/>
</dbReference>